<keyword evidence="9" id="KW-0813">Transport</keyword>
<dbReference type="EMBL" id="DS572700">
    <property type="protein sequence ID" value="EGY22276.1"/>
    <property type="molecule type" value="Genomic_DNA"/>
</dbReference>
<feature type="transmembrane region" description="Helical" evidence="7">
    <location>
        <begin position="185"/>
        <end position="206"/>
    </location>
</feature>
<protein>
    <submittedName>
        <fullName evidence="9">Sugar transporter</fullName>
    </submittedName>
</protein>
<dbReference type="eggNOG" id="KOG0254">
    <property type="taxonomic scope" value="Eukaryota"/>
</dbReference>
<feature type="transmembrane region" description="Helical" evidence="7">
    <location>
        <begin position="408"/>
        <end position="432"/>
    </location>
</feature>
<evidence type="ECO:0000256" key="4">
    <source>
        <dbReference type="ARBA" id="ARBA00022989"/>
    </source>
</evidence>
<dbReference type="HOGENOM" id="CLU_001265_11_0_1"/>
<comment type="similarity">
    <text evidence="2">Belongs to the major facilitator superfamily. Sugar transporter (TC 2.A.1.1) family.</text>
</comment>
<dbReference type="InterPro" id="IPR005828">
    <property type="entry name" value="MFS_sugar_transport-like"/>
</dbReference>
<feature type="compositionally biased region" description="Basic and acidic residues" evidence="6">
    <location>
        <begin position="11"/>
        <end position="21"/>
    </location>
</feature>
<dbReference type="GeneID" id="20705177"/>
<evidence type="ECO:0000256" key="6">
    <source>
        <dbReference type="SAM" id="MobiDB-lite"/>
    </source>
</evidence>
<dbReference type="RefSeq" id="XP_009652093.1">
    <property type="nucleotide sequence ID" value="XM_009653798.1"/>
</dbReference>
<feature type="transmembrane region" description="Helical" evidence="7">
    <location>
        <begin position="444"/>
        <end position="467"/>
    </location>
</feature>
<dbReference type="AlphaFoldDB" id="G2X0D5"/>
<keyword evidence="9" id="KW-0762">Sugar transport</keyword>
<dbReference type="Pfam" id="PF00083">
    <property type="entry name" value="Sugar_tr"/>
    <property type="match status" value="1"/>
</dbReference>
<evidence type="ECO:0000256" key="2">
    <source>
        <dbReference type="ARBA" id="ARBA00010992"/>
    </source>
</evidence>
<dbReference type="OrthoDB" id="2544694at2759"/>
<dbReference type="KEGG" id="vda:VDAG_03714"/>
<gene>
    <name evidence="9" type="ORF">VDAG_03714</name>
</gene>
<dbReference type="InterPro" id="IPR036259">
    <property type="entry name" value="MFS_trans_sf"/>
</dbReference>
<feature type="transmembrane region" description="Helical" evidence="7">
    <location>
        <begin position="152"/>
        <end position="173"/>
    </location>
</feature>
<dbReference type="GO" id="GO:0016020">
    <property type="term" value="C:membrane"/>
    <property type="evidence" value="ECO:0007669"/>
    <property type="project" value="UniProtKB-SubCell"/>
</dbReference>
<feature type="region of interest" description="Disordered" evidence="6">
    <location>
        <begin position="1"/>
        <end position="29"/>
    </location>
</feature>
<dbReference type="Gene3D" id="1.20.1250.20">
    <property type="entry name" value="MFS general substrate transporter like domains"/>
    <property type="match status" value="1"/>
</dbReference>
<dbReference type="PANTHER" id="PTHR48022">
    <property type="entry name" value="PLASTIDIC GLUCOSE TRANSPORTER 4"/>
    <property type="match status" value="1"/>
</dbReference>
<evidence type="ECO:0000256" key="5">
    <source>
        <dbReference type="ARBA" id="ARBA00023136"/>
    </source>
</evidence>
<evidence type="ECO:0000256" key="1">
    <source>
        <dbReference type="ARBA" id="ARBA00004141"/>
    </source>
</evidence>
<dbReference type="OMA" id="TRWDHWL"/>
<evidence type="ECO:0000313" key="9">
    <source>
        <dbReference type="EMBL" id="EGY22276.1"/>
    </source>
</evidence>
<keyword evidence="3 7" id="KW-0812">Transmembrane</keyword>
<dbReference type="SUPFAM" id="SSF103473">
    <property type="entry name" value="MFS general substrate transporter"/>
    <property type="match status" value="1"/>
</dbReference>
<evidence type="ECO:0000256" key="3">
    <source>
        <dbReference type="ARBA" id="ARBA00022692"/>
    </source>
</evidence>
<dbReference type="PROSITE" id="PS00217">
    <property type="entry name" value="SUGAR_TRANSPORT_2"/>
    <property type="match status" value="1"/>
</dbReference>
<evidence type="ECO:0000259" key="8">
    <source>
        <dbReference type="PROSITE" id="PS50850"/>
    </source>
</evidence>
<dbReference type="Proteomes" id="UP000001611">
    <property type="component" value="Chromosome 3"/>
</dbReference>
<proteinExistence type="inferred from homology"/>
<dbReference type="InParanoid" id="G2X0D5"/>
<feature type="transmembrane region" description="Helical" evidence="7">
    <location>
        <begin position="381"/>
        <end position="402"/>
    </location>
</feature>
<feature type="transmembrane region" description="Helical" evidence="7">
    <location>
        <begin position="479"/>
        <end position="497"/>
    </location>
</feature>
<evidence type="ECO:0000256" key="7">
    <source>
        <dbReference type="SAM" id="Phobius"/>
    </source>
</evidence>
<feature type="domain" description="Major facilitator superfamily (MFS) profile" evidence="8">
    <location>
        <begin position="51"/>
        <end position="501"/>
    </location>
</feature>
<dbReference type="InterPro" id="IPR005829">
    <property type="entry name" value="Sugar_transporter_CS"/>
</dbReference>
<keyword evidence="10" id="KW-1185">Reference proteome</keyword>
<feature type="transmembrane region" description="Helical" evidence="7">
    <location>
        <begin position="349"/>
        <end position="369"/>
    </location>
</feature>
<sequence length="546" mass="60452">MNKQTPEVDMMEGRVHGDEKSQGPFHEALGPMRAKSDDLSVWATMRLYKVAGIIAMAGAFSASLDGYQINLNGGIVSNKGFIKQMAGGGKKIIAGRYISAWGGIQSAGQTIGQLLIQYVTEAYGRKVSLLIILAMFITSVMTESFANNWQHWLVAKLLSGMGVGMLQCTMPLYLAEVAPTQLRGVFINAYTFWFVLGQLFASVALYELKAADPTDYKTPIYTQWAMVGLAGIIFVLLPESPWWLVSKGRFEKASKSLRILNRGVEAFNVQEHINVMDATIQMENDLAAKNKEEDMWEVFRGRNLIRFIICSWPKVTQQFVGLAVFNTYATYFWCEANSVVQYAGNKNPFLVTVILSSVQLLSMILTSTLTDQLGRRPLTVYPYAVTVLSVLSLGIIGCFDYTDKTLSSLLIFFACLATFSTTGASSIGYAYAAEMPQQRLRARTSAWALAASNAISVMFSFTTPIMINGDDTHWGVKTAFFFAGTGTVAVAIAWLILPEVARRTPAEIDELFEKRVPLRKFKGYVTEVEMHATEVQQSTKISDMNI</sequence>
<accession>G2X0D5</accession>
<keyword evidence="5 7" id="KW-0472">Membrane</keyword>
<name>G2X0D5_VERDV</name>
<feature type="transmembrane region" description="Helical" evidence="7">
    <location>
        <begin position="127"/>
        <end position="146"/>
    </location>
</feature>
<dbReference type="PROSITE" id="PS50850">
    <property type="entry name" value="MFS"/>
    <property type="match status" value="1"/>
</dbReference>
<dbReference type="GO" id="GO:0005351">
    <property type="term" value="F:carbohydrate:proton symporter activity"/>
    <property type="evidence" value="ECO:0007669"/>
    <property type="project" value="TreeGrafter"/>
</dbReference>
<feature type="transmembrane region" description="Helical" evidence="7">
    <location>
        <begin position="226"/>
        <end position="245"/>
    </location>
</feature>
<dbReference type="InterPro" id="IPR020846">
    <property type="entry name" value="MFS_dom"/>
</dbReference>
<evidence type="ECO:0000313" key="10">
    <source>
        <dbReference type="Proteomes" id="UP000001611"/>
    </source>
</evidence>
<keyword evidence="4 7" id="KW-1133">Transmembrane helix</keyword>
<reference evidence="9 10" key="1">
    <citation type="submission" date="2008-03" db="EMBL/GenBank/DDBJ databases">
        <title>The Genome Sequence of Verticillium dahliae VdLs.17.</title>
        <authorList>
            <consortium name="The Broad Institute Genome Sequencing Platform"/>
            <person name="Ma L.-J.J."/>
            <person name="Klosterman S.J."/>
            <person name="Subbarao K."/>
            <person name="Dobinson K."/>
            <person name="Veronese P."/>
            <person name="Kang S."/>
            <person name="Gold S.E."/>
            <person name="Young S."/>
            <person name="Jaffe D."/>
            <person name="Gnerre S."/>
            <person name="Berlin A."/>
            <person name="Heiman D."/>
            <person name="Hepburn T."/>
            <person name="Sykes S."/>
            <person name="Alvarado L."/>
            <person name="Kodira C.D."/>
            <person name="Lander E."/>
            <person name="Galagan J."/>
            <person name="Nusbaum C."/>
            <person name="Birren B."/>
        </authorList>
    </citation>
    <scope>NUCLEOTIDE SEQUENCE [LARGE SCALE GENOMIC DNA]</scope>
    <source>
        <strain evidence="10">VdLs.17 / ATCC MYA-4575 / FGSC 10137</strain>
    </source>
</reference>
<feature type="transmembrane region" description="Helical" evidence="7">
    <location>
        <begin position="304"/>
        <end position="329"/>
    </location>
</feature>
<dbReference type="PANTHER" id="PTHR48022:SF15">
    <property type="entry name" value="ALPHA-GLUCOSIDE TRANSPORTER, PUTATIVE (AFU_ORTHOLOGUE AFUA_5G00500)-RELATED"/>
    <property type="match status" value="1"/>
</dbReference>
<dbReference type="InterPro" id="IPR050360">
    <property type="entry name" value="MFS_Sugar_Transporters"/>
</dbReference>
<organism evidence="9 10">
    <name type="scientific">Verticillium dahliae (strain VdLs.17 / ATCC MYA-4575 / FGSC 10137)</name>
    <name type="common">Verticillium wilt</name>
    <dbReference type="NCBI Taxonomy" id="498257"/>
    <lineage>
        <taxon>Eukaryota</taxon>
        <taxon>Fungi</taxon>
        <taxon>Dikarya</taxon>
        <taxon>Ascomycota</taxon>
        <taxon>Pezizomycotina</taxon>
        <taxon>Sordariomycetes</taxon>
        <taxon>Hypocreomycetidae</taxon>
        <taxon>Glomerellales</taxon>
        <taxon>Plectosphaerellaceae</taxon>
        <taxon>Verticillium</taxon>
    </lineage>
</organism>
<comment type="subcellular location">
    <subcellularLocation>
        <location evidence="1">Membrane</location>
        <topology evidence="1">Multi-pass membrane protein</topology>
    </subcellularLocation>
</comment>